<evidence type="ECO:0000313" key="7">
    <source>
        <dbReference type="EMBL" id="KIO03614.1"/>
    </source>
</evidence>
<keyword evidence="2 5" id="KW-0812">Transmembrane</keyword>
<accession>A0A0C3P816</accession>
<evidence type="ECO:0000313" key="8">
    <source>
        <dbReference type="Proteomes" id="UP000054217"/>
    </source>
</evidence>
<dbReference type="AlphaFoldDB" id="A0A0C3P816"/>
<dbReference type="InterPro" id="IPR052706">
    <property type="entry name" value="Membrane-Transporter-like"/>
</dbReference>
<organism evidence="7 8">
    <name type="scientific">Pisolithus tinctorius Marx 270</name>
    <dbReference type="NCBI Taxonomy" id="870435"/>
    <lineage>
        <taxon>Eukaryota</taxon>
        <taxon>Fungi</taxon>
        <taxon>Dikarya</taxon>
        <taxon>Basidiomycota</taxon>
        <taxon>Agaricomycotina</taxon>
        <taxon>Agaricomycetes</taxon>
        <taxon>Agaricomycetidae</taxon>
        <taxon>Boletales</taxon>
        <taxon>Sclerodermatineae</taxon>
        <taxon>Pisolithaceae</taxon>
        <taxon>Pisolithus</taxon>
    </lineage>
</organism>
<dbReference type="HOGENOM" id="CLU_1205193_0_0_1"/>
<dbReference type="InParanoid" id="A0A0C3P816"/>
<protein>
    <recommendedName>
        <fullName evidence="6">SLC26A/SulP transporter domain-containing protein</fullName>
    </recommendedName>
</protein>
<proteinExistence type="predicted"/>
<feature type="transmembrane region" description="Helical" evidence="5">
    <location>
        <begin position="110"/>
        <end position="129"/>
    </location>
</feature>
<dbReference type="STRING" id="870435.A0A0C3P816"/>
<keyword evidence="4 5" id="KW-0472">Membrane</keyword>
<comment type="subcellular location">
    <subcellularLocation>
        <location evidence="1">Membrane</location>
        <topology evidence="1">Multi-pass membrane protein</topology>
    </subcellularLocation>
</comment>
<evidence type="ECO:0000256" key="2">
    <source>
        <dbReference type="ARBA" id="ARBA00022692"/>
    </source>
</evidence>
<evidence type="ECO:0000256" key="5">
    <source>
        <dbReference type="SAM" id="Phobius"/>
    </source>
</evidence>
<dbReference type="InterPro" id="IPR011547">
    <property type="entry name" value="SLC26A/SulP_dom"/>
</dbReference>
<gene>
    <name evidence="7" type="ORF">M404DRAFT_611539</name>
</gene>
<dbReference type="Proteomes" id="UP000054217">
    <property type="component" value="Unassembled WGS sequence"/>
</dbReference>
<feature type="transmembrane region" description="Helical" evidence="5">
    <location>
        <begin position="59"/>
        <end position="80"/>
    </location>
</feature>
<evidence type="ECO:0000256" key="4">
    <source>
        <dbReference type="ARBA" id="ARBA00023136"/>
    </source>
</evidence>
<sequence length="230" mass="26397">MLRRDGWLFDSAGTTGSEGWYEFYTYFDLGLIKWIPTWNTLPTQYRHEQGTRRAWVAEFGSGFLGSVPNYLVYVITLMFYRVGGGNRIAGLMLALVTLFILLVGTAPVAYIPFVVVGALIFALGIDLVEEALWDTRYRVSWTEYVTIVSIMVTMTVAFHDWSAVRDNCQLCFLCRTELAAAEYSSMLPWQRNHVHCPPSCCIQGLHPRSLETNTYYPTTRFPFLWNDRAR</sequence>
<dbReference type="OrthoDB" id="409725at2759"/>
<evidence type="ECO:0000259" key="6">
    <source>
        <dbReference type="Pfam" id="PF00916"/>
    </source>
</evidence>
<evidence type="ECO:0000256" key="1">
    <source>
        <dbReference type="ARBA" id="ARBA00004141"/>
    </source>
</evidence>
<keyword evidence="3 5" id="KW-1133">Transmembrane helix</keyword>
<feature type="domain" description="SLC26A/SulP transporter" evidence="6">
    <location>
        <begin position="59"/>
        <end position="148"/>
    </location>
</feature>
<dbReference type="PANTHER" id="PTHR43310">
    <property type="entry name" value="SULFATE TRANSPORTER YBAR-RELATED"/>
    <property type="match status" value="1"/>
</dbReference>
<reference evidence="7 8" key="1">
    <citation type="submission" date="2014-04" db="EMBL/GenBank/DDBJ databases">
        <authorList>
            <consortium name="DOE Joint Genome Institute"/>
            <person name="Kuo A."/>
            <person name="Kohler A."/>
            <person name="Costa M.D."/>
            <person name="Nagy L.G."/>
            <person name="Floudas D."/>
            <person name="Copeland A."/>
            <person name="Barry K.W."/>
            <person name="Cichocki N."/>
            <person name="Veneault-Fourrey C."/>
            <person name="LaButti K."/>
            <person name="Lindquist E.A."/>
            <person name="Lipzen A."/>
            <person name="Lundell T."/>
            <person name="Morin E."/>
            <person name="Murat C."/>
            <person name="Sun H."/>
            <person name="Tunlid A."/>
            <person name="Henrissat B."/>
            <person name="Grigoriev I.V."/>
            <person name="Hibbett D.S."/>
            <person name="Martin F."/>
            <person name="Nordberg H.P."/>
            <person name="Cantor M.N."/>
            <person name="Hua S.X."/>
        </authorList>
    </citation>
    <scope>NUCLEOTIDE SEQUENCE [LARGE SCALE GENOMIC DNA]</scope>
    <source>
        <strain evidence="7 8">Marx 270</strain>
    </source>
</reference>
<keyword evidence="8" id="KW-1185">Reference proteome</keyword>
<dbReference type="Pfam" id="PF00916">
    <property type="entry name" value="Sulfate_transp"/>
    <property type="match status" value="1"/>
</dbReference>
<evidence type="ECO:0000256" key="3">
    <source>
        <dbReference type="ARBA" id="ARBA00022989"/>
    </source>
</evidence>
<reference evidence="8" key="2">
    <citation type="submission" date="2015-01" db="EMBL/GenBank/DDBJ databases">
        <title>Evolutionary Origins and Diversification of the Mycorrhizal Mutualists.</title>
        <authorList>
            <consortium name="DOE Joint Genome Institute"/>
            <consortium name="Mycorrhizal Genomics Consortium"/>
            <person name="Kohler A."/>
            <person name="Kuo A."/>
            <person name="Nagy L.G."/>
            <person name="Floudas D."/>
            <person name="Copeland A."/>
            <person name="Barry K.W."/>
            <person name="Cichocki N."/>
            <person name="Veneault-Fourrey C."/>
            <person name="LaButti K."/>
            <person name="Lindquist E.A."/>
            <person name="Lipzen A."/>
            <person name="Lundell T."/>
            <person name="Morin E."/>
            <person name="Murat C."/>
            <person name="Riley R."/>
            <person name="Ohm R."/>
            <person name="Sun H."/>
            <person name="Tunlid A."/>
            <person name="Henrissat B."/>
            <person name="Grigoriev I.V."/>
            <person name="Hibbett D.S."/>
            <person name="Martin F."/>
        </authorList>
    </citation>
    <scope>NUCLEOTIDE SEQUENCE [LARGE SCALE GENOMIC DNA]</scope>
    <source>
        <strain evidence="8">Marx 270</strain>
    </source>
</reference>
<feature type="transmembrane region" description="Helical" evidence="5">
    <location>
        <begin position="141"/>
        <end position="161"/>
    </location>
</feature>
<dbReference type="GO" id="GO:0016020">
    <property type="term" value="C:membrane"/>
    <property type="evidence" value="ECO:0007669"/>
    <property type="project" value="UniProtKB-SubCell"/>
</dbReference>
<dbReference type="EMBL" id="KN831975">
    <property type="protein sequence ID" value="KIO03614.1"/>
    <property type="molecule type" value="Genomic_DNA"/>
</dbReference>
<name>A0A0C3P816_PISTI</name>
<dbReference type="PANTHER" id="PTHR43310:SF4">
    <property type="entry name" value="AFR304WP"/>
    <property type="match status" value="1"/>
</dbReference>